<dbReference type="EMBL" id="MHRQ01000001">
    <property type="protein sequence ID" value="OHA27475.1"/>
    <property type="molecule type" value="Genomic_DNA"/>
</dbReference>
<proteinExistence type="predicted"/>
<evidence type="ECO:0000313" key="2">
    <source>
        <dbReference type="Proteomes" id="UP000177565"/>
    </source>
</evidence>
<sequence length="102" mass="12223">MKTELLDDLSFVVLELLSLLDKATFDTFEPLVYQGTPFLFFYFYKLDEDHTPVWLSTSTHVHGYDIYVWRLTPKEMKRRYLFHELLEVHLRNKGQDNKGAHL</sequence>
<name>A0A1G2MUG4_9BACT</name>
<reference evidence="1 2" key="1">
    <citation type="journal article" date="2016" name="Nat. Commun.">
        <title>Thousands of microbial genomes shed light on interconnected biogeochemical processes in an aquifer system.</title>
        <authorList>
            <person name="Anantharaman K."/>
            <person name="Brown C.T."/>
            <person name="Hug L.A."/>
            <person name="Sharon I."/>
            <person name="Castelle C.J."/>
            <person name="Probst A.J."/>
            <person name="Thomas B.C."/>
            <person name="Singh A."/>
            <person name="Wilkins M.J."/>
            <person name="Karaoz U."/>
            <person name="Brodie E.L."/>
            <person name="Williams K.H."/>
            <person name="Hubbard S.S."/>
            <person name="Banfield J.F."/>
        </authorList>
    </citation>
    <scope>NUCLEOTIDE SEQUENCE [LARGE SCALE GENOMIC DNA]</scope>
</reference>
<dbReference type="AlphaFoldDB" id="A0A1G2MUG4"/>
<comment type="caution">
    <text evidence="1">The sequence shown here is derived from an EMBL/GenBank/DDBJ whole genome shotgun (WGS) entry which is preliminary data.</text>
</comment>
<dbReference type="Proteomes" id="UP000177565">
    <property type="component" value="Unassembled WGS sequence"/>
</dbReference>
<gene>
    <name evidence="1" type="ORF">A3C06_03475</name>
</gene>
<evidence type="ECO:0000313" key="1">
    <source>
        <dbReference type="EMBL" id="OHA27475.1"/>
    </source>
</evidence>
<accession>A0A1G2MUG4</accession>
<organism evidence="1 2">
    <name type="scientific">Candidatus Taylorbacteria bacterium RIFCSPHIGHO2_02_FULL_46_13</name>
    <dbReference type="NCBI Taxonomy" id="1802312"/>
    <lineage>
        <taxon>Bacteria</taxon>
        <taxon>Candidatus Tayloriibacteriota</taxon>
    </lineage>
</organism>
<protein>
    <submittedName>
        <fullName evidence="1">Uncharacterized protein</fullName>
    </submittedName>
</protein>